<evidence type="ECO:0000313" key="1">
    <source>
        <dbReference type="EMBL" id="KOS68727.1"/>
    </source>
</evidence>
<keyword evidence="2" id="KW-1185">Reference proteome</keyword>
<proteinExistence type="predicted"/>
<name>A0ABR5K1Y0_9BACI</name>
<dbReference type="Gene3D" id="3.40.1490.10">
    <property type="entry name" value="Bit1"/>
    <property type="match status" value="1"/>
</dbReference>
<reference evidence="2" key="1">
    <citation type="submission" date="2015-07" db="EMBL/GenBank/DDBJ databases">
        <title>Fjat-14205 dsm 2895.</title>
        <authorList>
            <person name="Liu B."/>
            <person name="Wang J."/>
            <person name="Zhu Y."/>
            <person name="Liu G."/>
            <person name="Chen Q."/>
            <person name="Chen Z."/>
            <person name="Lan J."/>
            <person name="Che J."/>
            <person name="Ge C."/>
            <person name="Shi H."/>
            <person name="Pan Z."/>
            <person name="Liu X."/>
        </authorList>
    </citation>
    <scope>NUCLEOTIDE SEQUENCE [LARGE SCALE GENOMIC DNA]</scope>
    <source>
        <strain evidence="2">DSM 25560</strain>
    </source>
</reference>
<dbReference type="InterPro" id="IPR023476">
    <property type="entry name" value="Pep_tRNA_hydro_II_dom_sf"/>
</dbReference>
<sequence>MNNLETKCVLVIDENLPLGLIANTAAILGVTLGKYAPELVGSNVADGSGIEHLGIVKTPVPILKGSTSLLHELRDKTMTEPFSDILVVDFSDTAQGCKSYEEYIDKLQAISKSDFKYFGLGIYGEKKKVNRLTGSFPLLR</sequence>
<dbReference type="EMBL" id="LGRV01000003">
    <property type="protein sequence ID" value="KOS68727.1"/>
    <property type="molecule type" value="Genomic_DNA"/>
</dbReference>
<dbReference type="RefSeq" id="WP_053583574.1">
    <property type="nucleotide sequence ID" value="NZ_LGRV01000003.1"/>
</dbReference>
<gene>
    <name evidence="1" type="ORF">AEA09_09365</name>
</gene>
<evidence type="ECO:0000313" key="2">
    <source>
        <dbReference type="Proteomes" id="UP000050668"/>
    </source>
</evidence>
<dbReference type="Proteomes" id="UP000050668">
    <property type="component" value="Unassembled WGS sequence"/>
</dbReference>
<dbReference type="InterPro" id="IPR018988">
    <property type="entry name" value="DUF2000"/>
</dbReference>
<comment type="caution">
    <text evidence="1">The sequence shown here is derived from an EMBL/GenBank/DDBJ whole genome shotgun (WGS) entry which is preliminary data.</text>
</comment>
<organism evidence="1 2">
    <name type="scientific">Lysinibacillus contaminans</name>
    <dbReference type="NCBI Taxonomy" id="1293441"/>
    <lineage>
        <taxon>Bacteria</taxon>
        <taxon>Bacillati</taxon>
        <taxon>Bacillota</taxon>
        <taxon>Bacilli</taxon>
        <taxon>Bacillales</taxon>
        <taxon>Bacillaceae</taxon>
        <taxon>Lysinibacillus</taxon>
    </lineage>
</organism>
<dbReference type="PIRSF" id="PIRSF033736">
    <property type="entry name" value="UCP033763"/>
    <property type="match status" value="1"/>
</dbReference>
<evidence type="ECO:0008006" key="3">
    <source>
        <dbReference type="Google" id="ProtNLM"/>
    </source>
</evidence>
<dbReference type="InterPro" id="IPR017021">
    <property type="entry name" value="UCP033763"/>
</dbReference>
<dbReference type="SUPFAM" id="SSF102462">
    <property type="entry name" value="Peptidyl-tRNA hydrolase II"/>
    <property type="match status" value="1"/>
</dbReference>
<dbReference type="Pfam" id="PF09391">
    <property type="entry name" value="DUF2000"/>
    <property type="match status" value="1"/>
</dbReference>
<accession>A0ABR5K1Y0</accession>
<protein>
    <recommendedName>
        <fullName evidence="3">DUF2000 domain-containing protein</fullName>
    </recommendedName>
</protein>